<evidence type="ECO:0000313" key="2">
    <source>
        <dbReference type="EMBL" id="KAF5339516.1"/>
    </source>
</evidence>
<dbReference type="AlphaFoldDB" id="A0A8H5CD35"/>
<keyword evidence="1" id="KW-1133">Transmembrane helix</keyword>
<keyword evidence="3" id="KW-1185">Reference proteome</keyword>
<feature type="transmembrane region" description="Helical" evidence="1">
    <location>
        <begin position="148"/>
        <end position="171"/>
    </location>
</feature>
<gene>
    <name evidence="2" type="ORF">D9758_016365</name>
</gene>
<dbReference type="EMBL" id="JAACJM010000184">
    <property type="protein sequence ID" value="KAF5339516.1"/>
    <property type="molecule type" value="Genomic_DNA"/>
</dbReference>
<keyword evidence="1" id="KW-0472">Membrane</keyword>
<keyword evidence="1" id="KW-0812">Transmembrane</keyword>
<accession>A0A8H5CD35</accession>
<evidence type="ECO:0000313" key="3">
    <source>
        <dbReference type="Proteomes" id="UP000559256"/>
    </source>
</evidence>
<feature type="transmembrane region" description="Helical" evidence="1">
    <location>
        <begin position="191"/>
        <end position="212"/>
    </location>
</feature>
<organism evidence="2 3">
    <name type="scientific">Tetrapyrgos nigripes</name>
    <dbReference type="NCBI Taxonomy" id="182062"/>
    <lineage>
        <taxon>Eukaryota</taxon>
        <taxon>Fungi</taxon>
        <taxon>Dikarya</taxon>
        <taxon>Basidiomycota</taxon>
        <taxon>Agaricomycotina</taxon>
        <taxon>Agaricomycetes</taxon>
        <taxon>Agaricomycetidae</taxon>
        <taxon>Agaricales</taxon>
        <taxon>Marasmiineae</taxon>
        <taxon>Marasmiaceae</taxon>
        <taxon>Tetrapyrgos</taxon>
    </lineage>
</organism>
<feature type="transmembrane region" description="Helical" evidence="1">
    <location>
        <begin position="119"/>
        <end position="141"/>
    </location>
</feature>
<reference evidence="2 3" key="1">
    <citation type="journal article" date="2020" name="ISME J.">
        <title>Uncovering the hidden diversity of litter-decomposition mechanisms in mushroom-forming fungi.</title>
        <authorList>
            <person name="Floudas D."/>
            <person name="Bentzer J."/>
            <person name="Ahren D."/>
            <person name="Johansson T."/>
            <person name="Persson P."/>
            <person name="Tunlid A."/>
        </authorList>
    </citation>
    <scope>NUCLEOTIDE SEQUENCE [LARGE SCALE GENOMIC DNA]</scope>
    <source>
        <strain evidence="2 3">CBS 291.85</strain>
    </source>
</reference>
<dbReference type="Proteomes" id="UP000559256">
    <property type="component" value="Unassembled WGS sequence"/>
</dbReference>
<proteinExistence type="predicted"/>
<name>A0A8H5CD35_9AGAR</name>
<sequence>MVAHSYISQFFLTHSLRLAVMSNSTTQSLPNPFTPLAFLDPELASQEEVLRYAFAMTLGGYIWDCAMNIGSDYQLLFRCKISYPTLIYYLSRCVGHIAVSMMMKANAADIPNCETLQFTIGWFIGLSTIFTSLLLLFRVIAIWHRNKVVMAVFILLWLSVAGSSLAAPFGIFGEQIGQTCILTRISAFDEAMPFTGLVNDSAVFIAITYWIISYSVFENNWNAQVKAFFGGKGVLPLFSRKLLESGQQYYLVALAGNIAVLVLLKNPKFPAVYHGMASIPAQAVVNSMACVVFRQIKFGLISVDGTDLNSPGRSSMVFAQRHSQTDLGLSIPGPAVCSRNNHPETIIISITREYERDNKDAGH</sequence>
<dbReference type="OrthoDB" id="3038990at2759"/>
<comment type="caution">
    <text evidence="2">The sequence shown here is derived from an EMBL/GenBank/DDBJ whole genome shotgun (WGS) entry which is preliminary data.</text>
</comment>
<evidence type="ECO:0000256" key="1">
    <source>
        <dbReference type="SAM" id="Phobius"/>
    </source>
</evidence>
<protein>
    <submittedName>
        <fullName evidence="2">Uncharacterized protein</fullName>
    </submittedName>
</protein>